<feature type="compositionally biased region" description="Pro residues" evidence="1">
    <location>
        <begin position="658"/>
        <end position="667"/>
    </location>
</feature>
<comment type="caution">
    <text evidence="3">The sequence shown here is derived from an EMBL/GenBank/DDBJ whole genome shotgun (WGS) entry which is preliminary data.</text>
</comment>
<dbReference type="GO" id="GO:0006888">
    <property type="term" value="P:endoplasmic reticulum to Golgi vesicle-mediated transport"/>
    <property type="evidence" value="ECO:0007669"/>
    <property type="project" value="TreeGrafter"/>
</dbReference>
<protein>
    <recommendedName>
        <fullName evidence="2">ZW10 C-terminal helical domain-containing protein</fullName>
    </recommendedName>
</protein>
<feature type="compositionally biased region" description="Low complexity" evidence="1">
    <location>
        <begin position="609"/>
        <end position="637"/>
    </location>
</feature>
<feature type="compositionally biased region" description="Pro residues" evidence="1">
    <location>
        <begin position="638"/>
        <end position="650"/>
    </location>
</feature>
<dbReference type="InterPro" id="IPR055148">
    <property type="entry name" value="ZW10_C_2"/>
</dbReference>
<proteinExistence type="predicted"/>
<feature type="compositionally biased region" description="Acidic residues" evidence="1">
    <location>
        <begin position="427"/>
        <end position="445"/>
    </location>
</feature>
<dbReference type="GO" id="GO:0005737">
    <property type="term" value="C:cytoplasm"/>
    <property type="evidence" value="ECO:0007669"/>
    <property type="project" value="GOC"/>
</dbReference>
<feature type="compositionally biased region" description="Acidic residues" evidence="1">
    <location>
        <begin position="527"/>
        <end position="537"/>
    </location>
</feature>
<dbReference type="AlphaFoldDB" id="A0AAD7H7I2"/>
<dbReference type="Gene3D" id="1.10.357.150">
    <property type="match status" value="1"/>
</dbReference>
<dbReference type="GO" id="GO:0007094">
    <property type="term" value="P:mitotic spindle assembly checkpoint signaling"/>
    <property type="evidence" value="ECO:0007669"/>
    <property type="project" value="TreeGrafter"/>
</dbReference>
<dbReference type="EMBL" id="JARKIB010000326">
    <property type="protein sequence ID" value="KAJ7714355.1"/>
    <property type="molecule type" value="Genomic_DNA"/>
</dbReference>
<feature type="compositionally biased region" description="Acidic residues" evidence="1">
    <location>
        <begin position="491"/>
        <end position="507"/>
    </location>
</feature>
<accession>A0AAD7H7I2</accession>
<dbReference type="Pfam" id="PF22766">
    <property type="entry name" value="ZW10_C2"/>
    <property type="match status" value="1"/>
</dbReference>
<dbReference type="PANTHER" id="PTHR12205">
    <property type="entry name" value="CENTROMERE/KINETOCHORE PROTEIN ZW10"/>
    <property type="match status" value="1"/>
</dbReference>
<feature type="compositionally biased region" description="Low complexity" evidence="1">
    <location>
        <begin position="577"/>
        <end position="589"/>
    </location>
</feature>
<dbReference type="InterPro" id="IPR046362">
    <property type="entry name" value="Zw10/DSL1_C_sf"/>
</dbReference>
<evidence type="ECO:0000313" key="3">
    <source>
        <dbReference type="EMBL" id="KAJ7714355.1"/>
    </source>
</evidence>
<feature type="domain" description="ZW10 C-terminal helical" evidence="2">
    <location>
        <begin position="844"/>
        <end position="987"/>
    </location>
</feature>
<feature type="region of interest" description="Disordered" evidence="1">
    <location>
        <begin position="422"/>
        <end position="470"/>
    </location>
</feature>
<feature type="compositionally biased region" description="Acidic residues" evidence="1">
    <location>
        <begin position="453"/>
        <end position="468"/>
    </location>
</feature>
<reference evidence="3" key="1">
    <citation type="submission" date="2023-03" db="EMBL/GenBank/DDBJ databases">
        <title>Massive genome expansion in bonnet fungi (Mycena s.s.) driven by repeated elements and novel gene families across ecological guilds.</title>
        <authorList>
            <consortium name="Lawrence Berkeley National Laboratory"/>
            <person name="Harder C.B."/>
            <person name="Miyauchi S."/>
            <person name="Viragh M."/>
            <person name="Kuo A."/>
            <person name="Thoen E."/>
            <person name="Andreopoulos B."/>
            <person name="Lu D."/>
            <person name="Skrede I."/>
            <person name="Drula E."/>
            <person name="Henrissat B."/>
            <person name="Morin E."/>
            <person name="Kohler A."/>
            <person name="Barry K."/>
            <person name="LaButti K."/>
            <person name="Morin E."/>
            <person name="Salamov A."/>
            <person name="Lipzen A."/>
            <person name="Mereny Z."/>
            <person name="Hegedus B."/>
            <person name="Baldrian P."/>
            <person name="Stursova M."/>
            <person name="Weitz H."/>
            <person name="Taylor A."/>
            <person name="Grigoriev I.V."/>
            <person name="Nagy L.G."/>
            <person name="Martin F."/>
            <person name="Kauserud H."/>
        </authorList>
    </citation>
    <scope>NUCLEOTIDE SEQUENCE</scope>
    <source>
        <strain evidence="3">CBHHK182m</strain>
    </source>
</reference>
<dbReference type="Proteomes" id="UP001215598">
    <property type="component" value="Unassembled WGS sequence"/>
</dbReference>
<sequence length="992" mass="106824">MAFPIPAHLPRRQNPQDVSSEILTKIDQATGKTLNASLASSWLAELEDTIRATKTHIHDRIHRDLPQFEQQLETSKSVQTRLQTLVGNVDGLNQTLSDPETGLIPTLVRSLTAHATLAQQSTDATVRHETLSHLLRCRTEFGSVLSLVQLGKLPQAVGACTEFEQLLLDAPAQLHQTNVMLDFKRKFQAAKSRTEEQLSEAYSRSVTVSPQSLTILPSITVRQSETTLSLSEILSSLTPASLSTHLATLRRDIMTYYVDHLLTQPTTLTPSENGLTPFHAPPNDAALPDGLANVSTALHFLSTHLTSALPPPAQSPFTRALCRPLTTSVLSNLLIPALPNAFAGLPGFIELAQRAVAFEEEVVVRLLGDDGERAIKAWVDGLGGHYERQRRVRILEAARVVVLAPEEADGFRAEIEMVQEKVPVQAEGEEGEENADSSWGFEEEGPVNGADAAADDGDGWGFDEDEPEPAPAAVVPAIPLVEESVSAEDGWGFDDEDEPVPDAEPEPQEAPPPPATNGHGQKNGDQPEPEPEPDADDAWGWNDDAPEESAEGTPAWDAWDEPSTSSTDSRPPPAPSIAPAAAAAIASSPAPSPKMATRLEKLANKGKKNLNGSSPMGSPIPSPVSARSSPAPITSAKFPPPKSAPAPPAPAKEKERNPPPPLAPPAPIPKETYLVSARMHQIIVIVEDVLAEGRTFASSNVLPPPPSSTESSGTSSPGTLLLQSAASAVDLYRALYPVKFAARLKVGSGGAEAPMRFSNDCWWLSGEVARLEGAGAGSAPGKGLPPAVKERLGECRHRLKVLGDSWFADTVEHHSQAANDTIVQGAEGFTFTGDQDRYDECEAALSRVVQEIKRLSQRWKGILNKSKYYTAIGMIAEAALARVLQDVLALPDITEVESHRLSELCRIMHALEGLFVEDANQDPFVLAYVPSWLKFQYLSELLEASMVDILDLFDSGSLVDFEVDELVRLVRALFADTALRTNTINRLTGGRA</sequence>
<evidence type="ECO:0000313" key="4">
    <source>
        <dbReference type="Proteomes" id="UP001215598"/>
    </source>
</evidence>
<evidence type="ECO:0000256" key="1">
    <source>
        <dbReference type="SAM" id="MobiDB-lite"/>
    </source>
</evidence>
<organism evidence="3 4">
    <name type="scientific">Mycena metata</name>
    <dbReference type="NCBI Taxonomy" id="1033252"/>
    <lineage>
        <taxon>Eukaryota</taxon>
        <taxon>Fungi</taxon>
        <taxon>Dikarya</taxon>
        <taxon>Basidiomycota</taxon>
        <taxon>Agaricomycotina</taxon>
        <taxon>Agaricomycetes</taxon>
        <taxon>Agaricomycetidae</taxon>
        <taxon>Agaricales</taxon>
        <taxon>Marasmiineae</taxon>
        <taxon>Mycenaceae</taxon>
        <taxon>Mycena</taxon>
    </lineage>
</organism>
<feature type="region of interest" description="Disordered" evidence="1">
    <location>
        <begin position="489"/>
        <end position="667"/>
    </location>
</feature>
<feature type="compositionally biased region" description="Low complexity" evidence="1">
    <location>
        <begin position="708"/>
        <end position="717"/>
    </location>
</feature>
<feature type="region of interest" description="Disordered" evidence="1">
    <location>
        <begin position="698"/>
        <end position="717"/>
    </location>
</feature>
<gene>
    <name evidence="3" type="ORF">B0H16DRAFT_1899108</name>
</gene>
<evidence type="ECO:0000259" key="2">
    <source>
        <dbReference type="Pfam" id="PF22766"/>
    </source>
</evidence>
<dbReference type="GO" id="GO:1990423">
    <property type="term" value="C:RZZ complex"/>
    <property type="evidence" value="ECO:0007669"/>
    <property type="project" value="TreeGrafter"/>
</dbReference>
<dbReference type="PANTHER" id="PTHR12205:SF0">
    <property type="entry name" value="CENTROMERE_KINETOCHORE PROTEIN ZW10 HOMOLOG"/>
    <property type="match status" value="1"/>
</dbReference>
<keyword evidence="4" id="KW-1185">Reference proteome</keyword>
<name>A0AAD7H7I2_9AGAR</name>